<dbReference type="InterPro" id="IPR015413">
    <property type="entry name" value="Methionyl/Leucyl_tRNA_Synth"/>
</dbReference>
<dbReference type="GO" id="GO:0004825">
    <property type="term" value="F:methionine-tRNA ligase activity"/>
    <property type="evidence" value="ECO:0007669"/>
    <property type="project" value="UniProtKB-EC"/>
</dbReference>
<keyword evidence="4 7" id="KW-0067">ATP-binding</keyword>
<evidence type="ECO:0000259" key="10">
    <source>
        <dbReference type="Pfam" id="PF09334"/>
    </source>
</evidence>
<dbReference type="GO" id="GO:0006431">
    <property type="term" value="P:methionyl-tRNA aminoacylation"/>
    <property type="evidence" value="ECO:0007669"/>
    <property type="project" value="InterPro"/>
</dbReference>
<dbReference type="Gene3D" id="3.40.50.620">
    <property type="entry name" value="HUPs"/>
    <property type="match status" value="2"/>
</dbReference>
<gene>
    <name evidence="11" type="primary">MRSapi</name>
    <name evidence="11" type="ORF">PMLGA01_080007900</name>
</gene>
<dbReference type="PANTHER" id="PTHR43326:SF1">
    <property type="entry name" value="METHIONINE--TRNA LIGASE, MITOCHONDRIAL"/>
    <property type="match status" value="1"/>
</dbReference>
<dbReference type="FunFam" id="2.170.220.10:FF:000003">
    <property type="entry name" value="Methionine--tRNA ligase"/>
    <property type="match status" value="1"/>
</dbReference>
<dbReference type="SUPFAM" id="SSF52374">
    <property type="entry name" value="Nucleotidylyl transferase"/>
    <property type="match status" value="1"/>
</dbReference>
<evidence type="ECO:0000256" key="5">
    <source>
        <dbReference type="ARBA" id="ARBA00022917"/>
    </source>
</evidence>
<dbReference type="GO" id="GO:0005524">
    <property type="term" value="F:ATP binding"/>
    <property type="evidence" value="ECO:0007669"/>
    <property type="project" value="UniProtKB-KW"/>
</dbReference>
<evidence type="ECO:0000256" key="7">
    <source>
        <dbReference type="RuleBase" id="RU363039"/>
    </source>
</evidence>
<keyword evidence="2 7" id="KW-0436">Ligase</keyword>
<dbReference type="PRINTS" id="PR01041">
    <property type="entry name" value="TRNASYNTHMET"/>
</dbReference>
<keyword evidence="5 7" id="KW-0648">Protein biosynthesis</keyword>
<dbReference type="InterPro" id="IPR023457">
    <property type="entry name" value="Met-tRNA_synth_2"/>
</dbReference>
<proteinExistence type="inferred from homology"/>
<keyword evidence="3 7" id="KW-0547">Nucleotide-binding</keyword>
<feature type="region of interest" description="Disordered" evidence="8">
    <location>
        <begin position="537"/>
        <end position="576"/>
    </location>
</feature>
<evidence type="ECO:0000256" key="1">
    <source>
        <dbReference type="ARBA" id="ARBA00012838"/>
    </source>
</evidence>
<dbReference type="VEuPathDB" id="PlasmoDB:PmUG01_08020800"/>
<feature type="signal peptide" evidence="9">
    <location>
        <begin position="1"/>
        <end position="24"/>
    </location>
</feature>
<keyword evidence="9" id="KW-0732">Signal</keyword>
<evidence type="ECO:0000256" key="9">
    <source>
        <dbReference type="SAM" id="SignalP"/>
    </source>
</evidence>
<evidence type="ECO:0000256" key="2">
    <source>
        <dbReference type="ARBA" id="ARBA00022598"/>
    </source>
</evidence>
<comment type="similarity">
    <text evidence="7">Belongs to the class-I aminoacyl-tRNA synthetase family.</text>
</comment>
<evidence type="ECO:0000256" key="4">
    <source>
        <dbReference type="ARBA" id="ARBA00022840"/>
    </source>
</evidence>
<dbReference type="Proteomes" id="UP000219799">
    <property type="component" value="Chromosome 8"/>
</dbReference>
<dbReference type="InterPro" id="IPR014729">
    <property type="entry name" value="Rossmann-like_a/b/a_fold"/>
</dbReference>
<feature type="chain" id="PRO_5008678205" description="methionine--tRNA ligase" evidence="9">
    <location>
        <begin position="25"/>
        <end position="838"/>
    </location>
</feature>
<dbReference type="InterPro" id="IPR009080">
    <property type="entry name" value="tRNAsynth_Ia_anticodon-bd"/>
</dbReference>
<dbReference type="EMBL" id="LT594496">
    <property type="protein sequence ID" value="SBT79117.1"/>
    <property type="molecule type" value="Genomic_DNA"/>
</dbReference>
<dbReference type="EC" id="6.1.1.10" evidence="1"/>
<reference evidence="11 12" key="1">
    <citation type="submission" date="2016-06" db="EMBL/GenBank/DDBJ databases">
        <authorList>
            <consortium name="Pathogen Informatics"/>
        </authorList>
    </citation>
    <scope>NUCLEOTIDE SEQUENCE [LARGE SCALE GENOMIC DNA]</scope>
    <source>
        <strain evidence="11">PmlGA01</strain>
    </source>
</reference>
<keyword evidence="6 7" id="KW-0030">Aminoacyl-tRNA synthetase</keyword>
<dbReference type="Gene3D" id="2.170.220.10">
    <property type="match status" value="1"/>
</dbReference>
<evidence type="ECO:0000313" key="11">
    <source>
        <dbReference type="EMBL" id="SBT79117.1"/>
    </source>
</evidence>
<evidence type="ECO:0000313" key="12">
    <source>
        <dbReference type="Proteomes" id="UP000219799"/>
    </source>
</evidence>
<feature type="region of interest" description="Disordered" evidence="8">
    <location>
        <begin position="353"/>
        <end position="375"/>
    </location>
</feature>
<dbReference type="SUPFAM" id="SSF47323">
    <property type="entry name" value="Anticodon-binding domain of a subclass of class I aminoacyl-tRNA synthetases"/>
    <property type="match status" value="1"/>
</dbReference>
<evidence type="ECO:0000256" key="8">
    <source>
        <dbReference type="SAM" id="MobiDB-lite"/>
    </source>
</evidence>
<feature type="domain" description="Methionyl/Leucyl tRNA synthetase" evidence="10">
    <location>
        <begin position="210"/>
        <end position="478"/>
    </location>
</feature>
<dbReference type="AlphaFoldDB" id="A0A1C3KY22"/>
<accession>A0A1C3KY22</accession>
<dbReference type="InterPro" id="IPR033911">
    <property type="entry name" value="MetRS_core"/>
</dbReference>
<evidence type="ECO:0000256" key="6">
    <source>
        <dbReference type="ARBA" id="ARBA00023146"/>
    </source>
</evidence>
<dbReference type="Pfam" id="PF09334">
    <property type="entry name" value="tRNA-synt_1g"/>
    <property type="match status" value="2"/>
</dbReference>
<dbReference type="PANTHER" id="PTHR43326">
    <property type="entry name" value="METHIONYL-TRNA SYNTHETASE"/>
    <property type="match status" value="1"/>
</dbReference>
<sequence>MRYLFVFFVFFSIKFILRVKPSKALTLCCYSHISLRTFKRRIPFLLPSIKRQTRFSLERGRAKLAAKLDSKLGRSSLNNLKKSNLYFYVINRTQIPNVHTKVKRGKASRPLNKPYQVADEAAGGVADEAAGKVAGGVAGGGADEVVDCTEDGVANCSGNHTLKGQQNNSIKSSLLKSGRNNSINEESYNHVENVVQYIAERDGEDEKIFFISTPVYYGNDEPHIGHAYCNVLSDIIKRFMEVEYNKNKRKVIFFSGMDEHGLKIELKSKKMNISSNIHIDNICSYYKRMNEELNVKVNLFQRTSNTFHKSFVQNVWSYLLNNNYIYKDVYKGYYDVNEERYLNEFEYKEEKKKIEKNQKNRKNEKNKESQKYEKNGKNKKHNIIYIEEQNSYFFNILKFKDFLIDFYEKNKEYIFPCYLQKEIMYSLKNDLKNICISRYNTEWGIKIPGEEKGSIYVWFDALLSYVSAILYIVKRYSNNMQRRGISNTFDTIVDPVLPGSSSNKDEKRVREYDFLCSYEDILEMVSMNGAVCGRGDSNNDSDRCSDRGSDRGSDRCSDRGSDRCSDRGSNRGSSSGNMAVSKLFARAWNPHVQIIGRDILKFHGVFYLCLLKSLNLKLPDKIVCHGLIKNENIKMSKSLNNVISPFTLLKRYNTDILRLYFIGSGNIYEDKNFKEKNVLTFELFLRNNVGNLLYRVVSLCLENKYEIIKEIKKEDYYNSSILNECRNMKKKLVKWMNSMEYPLFLENLMILIKSVNKYFVHKEPWNCTHNSDKFNAIIYETLECIKFISVFMYAIIPHTCLTILKNLGLQNVREDTISLCMMDEMTKKFIIKKLIKIV</sequence>
<feature type="domain" description="Methionyl/Leucyl tRNA synthetase" evidence="10">
    <location>
        <begin position="582"/>
        <end position="696"/>
    </location>
</feature>
<feature type="compositionally biased region" description="Basic and acidic residues" evidence="8">
    <location>
        <begin position="540"/>
        <end position="569"/>
    </location>
</feature>
<organism evidence="11 12">
    <name type="scientific">Plasmodium malariae</name>
    <dbReference type="NCBI Taxonomy" id="5858"/>
    <lineage>
        <taxon>Eukaryota</taxon>
        <taxon>Sar</taxon>
        <taxon>Alveolata</taxon>
        <taxon>Apicomplexa</taxon>
        <taxon>Aconoidasida</taxon>
        <taxon>Haemosporida</taxon>
        <taxon>Plasmodiidae</taxon>
        <taxon>Plasmodium</taxon>
        <taxon>Plasmodium (Plasmodium)</taxon>
    </lineage>
</organism>
<name>A0A1C3KY22_PLAMA</name>
<evidence type="ECO:0000256" key="3">
    <source>
        <dbReference type="ARBA" id="ARBA00022741"/>
    </source>
</evidence>
<protein>
    <recommendedName>
        <fullName evidence="1">methionine--tRNA ligase</fullName>
        <ecNumber evidence="1">6.1.1.10</ecNumber>
    </recommendedName>
</protein>
<dbReference type="Gene3D" id="1.10.730.10">
    <property type="entry name" value="Isoleucyl-tRNA Synthetase, Domain 1"/>
    <property type="match status" value="1"/>
</dbReference>